<dbReference type="EMBL" id="MU005586">
    <property type="protein sequence ID" value="KAF2682854.1"/>
    <property type="molecule type" value="Genomic_DNA"/>
</dbReference>
<evidence type="ECO:0000313" key="3">
    <source>
        <dbReference type="Proteomes" id="UP000799291"/>
    </source>
</evidence>
<evidence type="ECO:0000313" key="2">
    <source>
        <dbReference type="EMBL" id="KAF2682854.1"/>
    </source>
</evidence>
<organism evidence="2 3">
    <name type="scientific">Lentithecium fluviatile CBS 122367</name>
    <dbReference type="NCBI Taxonomy" id="1168545"/>
    <lineage>
        <taxon>Eukaryota</taxon>
        <taxon>Fungi</taxon>
        <taxon>Dikarya</taxon>
        <taxon>Ascomycota</taxon>
        <taxon>Pezizomycotina</taxon>
        <taxon>Dothideomycetes</taxon>
        <taxon>Pleosporomycetidae</taxon>
        <taxon>Pleosporales</taxon>
        <taxon>Massarineae</taxon>
        <taxon>Lentitheciaceae</taxon>
        <taxon>Lentithecium</taxon>
    </lineage>
</organism>
<sequence length="367" mass="41308">MSGHGACTPETNTSPTLFSYSEAAPGSPLHRFRNTPTMLIRQLYGTCISVSEDPRVWNLVHRIEGEGGMTVDLRVRRLVSEEDLDEEDEQESDRDVRQGPQEVAHQEIGRDLDQESGEDSDRDPGWDSGDSTEQDSDDSTVRSPSQVSDQSPFQSFEQAADRIGDQDPGEIIHPTPDQAVDDPGDRVGDQGPGQIIRQVSDQVLDELLDIALGRRSPGEWEQLFSPEEERFFDSIDWDRFLDHQVAQLAGRPLGELPDLPPAQAPYLTPNQYTNAFYGVDFNLPENRTMLEFLDWEVRHAPPLAANNWNDNHVVFRFEERGLEFEIRVRGDRVEDVATSGGEFRESTLVADTRDGETDVDIDVWGID</sequence>
<accession>A0A6G1IX89</accession>
<feature type="compositionally biased region" description="Basic and acidic residues" evidence="1">
    <location>
        <begin position="104"/>
        <end position="113"/>
    </location>
</feature>
<reference evidence="2" key="1">
    <citation type="journal article" date="2020" name="Stud. Mycol.">
        <title>101 Dothideomycetes genomes: a test case for predicting lifestyles and emergence of pathogens.</title>
        <authorList>
            <person name="Haridas S."/>
            <person name="Albert R."/>
            <person name="Binder M."/>
            <person name="Bloem J."/>
            <person name="Labutti K."/>
            <person name="Salamov A."/>
            <person name="Andreopoulos B."/>
            <person name="Baker S."/>
            <person name="Barry K."/>
            <person name="Bills G."/>
            <person name="Bluhm B."/>
            <person name="Cannon C."/>
            <person name="Castanera R."/>
            <person name="Culley D."/>
            <person name="Daum C."/>
            <person name="Ezra D."/>
            <person name="Gonzalez J."/>
            <person name="Henrissat B."/>
            <person name="Kuo A."/>
            <person name="Liang C."/>
            <person name="Lipzen A."/>
            <person name="Lutzoni F."/>
            <person name="Magnuson J."/>
            <person name="Mondo S."/>
            <person name="Nolan M."/>
            <person name="Ohm R."/>
            <person name="Pangilinan J."/>
            <person name="Park H.-J."/>
            <person name="Ramirez L."/>
            <person name="Alfaro M."/>
            <person name="Sun H."/>
            <person name="Tritt A."/>
            <person name="Yoshinaga Y."/>
            <person name="Zwiers L.-H."/>
            <person name="Turgeon B."/>
            <person name="Goodwin S."/>
            <person name="Spatafora J."/>
            <person name="Crous P."/>
            <person name="Grigoriev I."/>
        </authorList>
    </citation>
    <scope>NUCLEOTIDE SEQUENCE</scope>
    <source>
        <strain evidence="2">CBS 122367</strain>
    </source>
</reference>
<feature type="region of interest" description="Disordered" evidence="1">
    <location>
        <begin position="82"/>
        <end position="193"/>
    </location>
</feature>
<feature type="compositionally biased region" description="Polar residues" evidence="1">
    <location>
        <begin position="141"/>
        <end position="157"/>
    </location>
</feature>
<keyword evidence="3" id="KW-1185">Reference proteome</keyword>
<feature type="compositionally biased region" description="Acidic residues" evidence="1">
    <location>
        <begin position="82"/>
        <end position="92"/>
    </location>
</feature>
<evidence type="ECO:0000256" key="1">
    <source>
        <dbReference type="SAM" id="MobiDB-lite"/>
    </source>
</evidence>
<name>A0A6G1IX89_9PLEO</name>
<gene>
    <name evidence="2" type="ORF">K458DRAFT_390768</name>
</gene>
<dbReference type="AlphaFoldDB" id="A0A6G1IX89"/>
<proteinExistence type="predicted"/>
<protein>
    <submittedName>
        <fullName evidence="2">Uncharacterized protein</fullName>
    </submittedName>
</protein>
<dbReference type="Proteomes" id="UP000799291">
    <property type="component" value="Unassembled WGS sequence"/>
</dbReference>